<dbReference type="RefSeq" id="WP_012835022.1">
    <property type="nucleotide sequence ID" value="NC_013441.1"/>
</dbReference>
<evidence type="ECO:0000256" key="2">
    <source>
        <dbReference type="ARBA" id="ARBA00022842"/>
    </source>
</evidence>
<dbReference type="AlphaFoldDB" id="D0LD13"/>
<dbReference type="InterPro" id="IPR010115">
    <property type="entry name" value="FbiA/CofD"/>
</dbReference>
<dbReference type="FunFam" id="1.10.8.240:FF:000001">
    <property type="entry name" value="2-phospho-L-lactate transferase"/>
    <property type="match status" value="1"/>
</dbReference>
<dbReference type="SUPFAM" id="SSF142338">
    <property type="entry name" value="CofD-like"/>
    <property type="match status" value="1"/>
</dbReference>
<keyword evidence="5" id="KW-1185">Reference proteome</keyword>
<proteinExistence type="inferred from homology"/>
<organism evidence="4 5">
    <name type="scientific">Gordonia bronchialis (strain ATCC 25592 / DSM 43247 / BCRC 13721 / JCM 3198 / KCTC 3076 / NBRC 16047 / NCTC 10667)</name>
    <name type="common">Rhodococcus bronchialis</name>
    <dbReference type="NCBI Taxonomy" id="526226"/>
    <lineage>
        <taxon>Bacteria</taxon>
        <taxon>Bacillati</taxon>
        <taxon>Actinomycetota</taxon>
        <taxon>Actinomycetes</taxon>
        <taxon>Mycobacteriales</taxon>
        <taxon>Gordoniaceae</taxon>
        <taxon>Gordonia</taxon>
    </lineage>
</organism>
<keyword evidence="2" id="KW-0460">Magnesium</keyword>
<dbReference type="HOGENOM" id="CLU_055795_0_0_11"/>
<feature type="region of interest" description="Disordered" evidence="3">
    <location>
        <begin position="162"/>
        <end position="181"/>
    </location>
</feature>
<accession>D0LD13</accession>
<name>D0LD13_GORB4</name>
<dbReference type="STRING" id="526226.Gbro_3302"/>
<evidence type="ECO:0000313" key="4">
    <source>
        <dbReference type="EMBL" id="ACY22506.1"/>
    </source>
</evidence>
<protein>
    <submittedName>
        <fullName evidence="4">LPPG domain protein containing protein</fullName>
    </submittedName>
</protein>
<dbReference type="Gene3D" id="3.40.50.10680">
    <property type="entry name" value="CofD-like domains"/>
    <property type="match status" value="1"/>
</dbReference>
<evidence type="ECO:0000256" key="3">
    <source>
        <dbReference type="SAM" id="MobiDB-lite"/>
    </source>
</evidence>
<dbReference type="Pfam" id="PF01933">
    <property type="entry name" value="CofD"/>
    <property type="match status" value="1"/>
</dbReference>
<dbReference type="KEGG" id="gbr:Gbro_3302"/>
<dbReference type="Gene3D" id="1.10.8.240">
    <property type="entry name" value="CofD-like domain"/>
    <property type="match status" value="1"/>
</dbReference>
<dbReference type="eggNOG" id="COG0391">
    <property type="taxonomic scope" value="Bacteria"/>
</dbReference>
<keyword evidence="1" id="KW-0808">Transferase</keyword>
<dbReference type="HAMAP" id="MF_01257">
    <property type="entry name" value="CofD"/>
    <property type="match status" value="1"/>
</dbReference>
<dbReference type="PANTHER" id="PTHR43007:SF1">
    <property type="entry name" value="2-PHOSPHO-L-LACTATE TRANSFERASE"/>
    <property type="match status" value="1"/>
</dbReference>
<evidence type="ECO:0000313" key="5">
    <source>
        <dbReference type="Proteomes" id="UP000001219"/>
    </source>
</evidence>
<dbReference type="GO" id="GO:0000287">
    <property type="term" value="F:magnesium ion binding"/>
    <property type="evidence" value="ECO:0007669"/>
    <property type="project" value="InterPro"/>
</dbReference>
<dbReference type="InterPro" id="IPR038136">
    <property type="entry name" value="CofD-like_dom_sf"/>
</dbReference>
<dbReference type="InterPro" id="IPR002882">
    <property type="entry name" value="CofD"/>
</dbReference>
<dbReference type="OrthoDB" id="7466225at2"/>
<dbReference type="Proteomes" id="UP000001219">
    <property type="component" value="Chromosome"/>
</dbReference>
<reference evidence="4 5" key="2">
    <citation type="journal article" date="2010" name="Stand. Genomic Sci.">
        <title>Complete genome sequence of Gordonia bronchialis type strain (3410).</title>
        <authorList>
            <person name="Ivanova N."/>
            <person name="Sikorski J."/>
            <person name="Jando M."/>
            <person name="Lapidus A."/>
            <person name="Nolan M."/>
            <person name="Lucas S."/>
            <person name="Del Rio T.G."/>
            <person name="Tice H."/>
            <person name="Copeland A."/>
            <person name="Cheng J.F."/>
            <person name="Chen F."/>
            <person name="Bruce D."/>
            <person name="Goodwin L."/>
            <person name="Pitluck S."/>
            <person name="Mavromatis K."/>
            <person name="Ovchinnikova G."/>
            <person name="Pati A."/>
            <person name="Chen A."/>
            <person name="Palaniappan K."/>
            <person name="Land M."/>
            <person name="Hauser L."/>
            <person name="Chang Y.J."/>
            <person name="Jeffries C.D."/>
            <person name="Chain P."/>
            <person name="Saunders E."/>
            <person name="Han C."/>
            <person name="Detter J.C."/>
            <person name="Brettin T."/>
            <person name="Rohde M."/>
            <person name="Goker M."/>
            <person name="Bristow J."/>
            <person name="Eisen J.A."/>
            <person name="Markowitz V."/>
            <person name="Hugenholtz P."/>
            <person name="Klenk H.P."/>
            <person name="Kyrpides N.C."/>
        </authorList>
    </citation>
    <scope>NUCLEOTIDE SEQUENCE [LARGE SCALE GENOMIC DNA]</scope>
    <source>
        <strain evidence="5">ATCC 25592 / DSM 43247 / BCRC 13721 / JCM 3198 / KCTC 3076 / NBRC 16047 / NCTC 10667</strain>
    </source>
</reference>
<sequence length="362" mass="37610">MKVTVLVGGVGGARFLAGVRALLGPTHFPAGDDPGAAGAHEITAIVNVGDDAWMHGVRICPDLDTCMYTLGGGIDPERGWGRVGETWHAKEELAAYGADPDWFGLGDRDLATHLLRTQMLDAGYRLSDVTAALCRRWQPGVRLLPATDDRHETHVIVTKPDTVTKADGGDQNTPPDAAAPADAGDEAARIAIHFQEWWVRYRAQIPTFGFAQVGSDDTTAAPGVTEAIAEADVVLIAPSNPVVSIGAIVSVPGLRAALRTTPAPVVGVSPVIDNRPLRGMADECLSVLGVESSAEGIAGHYGPRSGNGILDGWLIAEGDHARVDGIAVGAAPLLMTDPAATAQMVRAACALVGVPTPETDAL</sequence>
<dbReference type="GO" id="GO:0043743">
    <property type="term" value="F:LPPG:FO 2-phospho-L-lactate transferase activity"/>
    <property type="evidence" value="ECO:0007669"/>
    <property type="project" value="InterPro"/>
</dbReference>
<dbReference type="PANTHER" id="PTHR43007">
    <property type="entry name" value="2-PHOSPHO-L-LACTATE TRANSFERASE"/>
    <property type="match status" value="1"/>
</dbReference>
<dbReference type="EMBL" id="CP001802">
    <property type="protein sequence ID" value="ACY22506.1"/>
    <property type="molecule type" value="Genomic_DNA"/>
</dbReference>
<reference evidence="5" key="1">
    <citation type="submission" date="2009-10" db="EMBL/GenBank/DDBJ databases">
        <title>The complete chromosome of Gordonia bronchialis DSM 43247.</title>
        <authorList>
            <consortium name="US DOE Joint Genome Institute (JGI-PGF)"/>
            <person name="Lucas S."/>
            <person name="Copeland A."/>
            <person name="Lapidus A."/>
            <person name="Glavina del Rio T."/>
            <person name="Dalin E."/>
            <person name="Tice H."/>
            <person name="Bruce D."/>
            <person name="Goodwin L."/>
            <person name="Pitluck S."/>
            <person name="Kyrpides N."/>
            <person name="Mavromatis K."/>
            <person name="Ivanova N."/>
            <person name="Ovchinnikova G."/>
            <person name="Saunders E."/>
            <person name="Brettin T."/>
            <person name="Detter J.C."/>
            <person name="Han C."/>
            <person name="Larimer F."/>
            <person name="Land M."/>
            <person name="Hauser L."/>
            <person name="Markowitz V."/>
            <person name="Cheng J.-F."/>
            <person name="Hugenholtz P."/>
            <person name="Woyke T."/>
            <person name="Wu D."/>
            <person name="Jando M."/>
            <person name="Schneider S."/>
            <person name="Goeker M."/>
            <person name="Klenk H.-P."/>
            <person name="Eisen J.A."/>
        </authorList>
    </citation>
    <scope>NUCLEOTIDE SEQUENCE [LARGE SCALE GENOMIC DNA]</scope>
    <source>
        <strain evidence="5">ATCC 25592 / DSM 43247 / BCRC 13721 / JCM 3198 / KCTC 3076 / NBRC 16047 / NCTC 10667</strain>
    </source>
</reference>
<gene>
    <name evidence="4" type="ordered locus">Gbro_3302</name>
</gene>
<evidence type="ECO:0000256" key="1">
    <source>
        <dbReference type="ARBA" id="ARBA00022679"/>
    </source>
</evidence>